<keyword evidence="3" id="KW-1185">Reference proteome</keyword>
<sequence length="626" mass="67901">MSGVEEAPVDGVAADRGKNEEGDTVRDDVRSDVQVTTLGGECSEREAVHTDVKLEGMEDKAAMKEGHDKDEEADVAEANNPLMQLQLCGPPAIPHGVASNGVTPNVATSKGVSSNAGCKGTTRGSVDYAKNTIANAKEILRHSDKCVMSESKLGAEELNDIAEILHSKDGEMASVGGRTLGRKATHGGGAAAVGHDPAGDTTNVDMTALFENSNSSLPFILKGISDTLDHILSVDKMKNNNKTQLIQVVQNAHMLLRSNYNLVLKCDSNLAIIVKKIKRLYRLYRRLDRPARMSTKVQKVVEEVTEVLPIGRNDMGEVPFTGDTHSAHGGSSIQGTYPHEQDGTRVVDKPIEEAPTKEDDHTNGCVQGGDKEVHTNDLSNVASSVACGYGCNVGEANLHVNPPCEELKPDGGKGNDKETLLTEGSHVETLLEAVVPPAITVGADQGLPHAHRDETTVKDCPQGDTQADSNCVGKEECPLSSKQLSYAFVKGEDGQSYKNLTSIDSKSTAMSNHKDDAGSSITTEGRKTTEERKKKKKKTQRELSGGNEAEMHSAHTGHPARNSRKERNKNKKKEREKKRILRELSRLNSLFFFTFNHKGDIINYLHREICSNISQFDAAYQLYMSK</sequence>
<gene>
    <name evidence="2" type="ORF">AK88_03862</name>
</gene>
<dbReference type="EMBL" id="KQ001692">
    <property type="protein sequence ID" value="KJP86486.1"/>
    <property type="molecule type" value="Genomic_DNA"/>
</dbReference>
<organism evidence="2 3">
    <name type="scientific">Plasmodium fragile</name>
    <dbReference type="NCBI Taxonomy" id="5857"/>
    <lineage>
        <taxon>Eukaryota</taxon>
        <taxon>Sar</taxon>
        <taxon>Alveolata</taxon>
        <taxon>Apicomplexa</taxon>
        <taxon>Aconoidasida</taxon>
        <taxon>Haemosporida</taxon>
        <taxon>Plasmodiidae</taxon>
        <taxon>Plasmodium</taxon>
        <taxon>Plasmodium (Plasmodium)</taxon>
    </lineage>
</organism>
<dbReference type="Proteomes" id="UP000054561">
    <property type="component" value="Unassembled WGS sequence"/>
</dbReference>
<proteinExistence type="predicted"/>
<dbReference type="GeneID" id="24269176"/>
<evidence type="ECO:0000313" key="2">
    <source>
        <dbReference type="EMBL" id="KJP86486.1"/>
    </source>
</evidence>
<dbReference type="RefSeq" id="XP_012336895.1">
    <property type="nucleotide sequence ID" value="XM_012481472.1"/>
</dbReference>
<name>A0A0D9QL75_PLAFR</name>
<feature type="region of interest" description="Disordered" evidence="1">
    <location>
        <begin position="504"/>
        <end position="578"/>
    </location>
</feature>
<reference evidence="2 3" key="1">
    <citation type="submission" date="2014-03" db="EMBL/GenBank/DDBJ databases">
        <title>The Genome Sequence of Plasmodium fragile nilgiri.</title>
        <authorList>
            <consortium name="The Broad Institute Genomics Platform"/>
            <consortium name="The Broad Institute Genome Sequencing Center for Infectious Disease"/>
            <person name="Neafsey D."/>
            <person name="Duraisingh M."/>
            <person name="Young S.K."/>
            <person name="Zeng Q."/>
            <person name="Gargeya S."/>
            <person name="Abouelleil A."/>
            <person name="Alvarado L."/>
            <person name="Chapman S.B."/>
            <person name="Gainer-Dewar J."/>
            <person name="Goldberg J."/>
            <person name="Griggs A."/>
            <person name="Gujja S."/>
            <person name="Hansen M."/>
            <person name="Howarth C."/>
            <person name="Imamovic A."/>
            <person name="Larimer J."/>
            <person name="Pearson M."/>
            <person name="Poon T.W."/>
            <person name="Priest M."/>
            <person name="Roberts A."/>
            <person name="Saif S."/>
            <person name="Shea T."/>
            <person name="Sykes S."/>
            <person name="Wortman J."/>
            <person name="Nusbaum C."/>
            <person name="Birren B."/>
        </authorList>
    </citation>
    <scope>NUCLEOTIDE SEQUENCE [LARGE SCALE GENOMIC DNA]</scope>
    <source>
        <strain evidence="3">nilgiri</strain>
    </source>
</reference>
<dbReference type="OMA" id="VMREPKL"/>
<dbReference type="OrthoDB" id="387553at2759"/>
<feature type="region of interest" description="Disordered" evidence="1">
    <location>
        <begin position="453"/>
        <end position="474"/>
    </location>
</feature>
<protein>
    <submittedName>
        <fullName evidence="2">Uncharacterized protein</fullName>
    </submittedName>
</protein>
<feature type="region of interest" description="Disordered" evidence="1">
    <location>
        <begin position="1"/>
        <end position="29"/>
    </location>
</feature>
<evidence type="ECO:0000256" key="1">
    <source>
        <dbReference type="SAM" id="MobiDB-lite"/>
    </source>
</evidence>
<evidence type="ECO:0000313" key="3">
    <source>
        <dbReference type="Proteomes" id="UP000054561"/>
    </source>
</evidence>
<feature type="compositionally biased region" description="Basic and acidic residues" evidence="1">
    <location>
        <begin position="13"/>
        <end position="29"/>
    </location>
</feature>
<dbReference type="AlphaFoldDB" id="A0A0D9QL75"/>
<dbReference type="VEuPathDB" id="PlasmoDB:AK88_03862"/>
<feature type="compositionally biased region" description="Basic residues" evidence="1">
    <location>
        <begin position="561"/>
        <end position="578"/>
    </location>
</feature>
<accession>A0A0D9QL75</accession>